<feature type="region of interest" description="Disordered" evidence="1">
    <location>
        <begin position="23"/>
        <end position="49"/>
    </location>
</feature>
<dbReference type="AlphaFoldDB" id="A0A9W8IS65"/>
<proteinExistence type="predicted"/>
<name>A0A9W8IS65_9AGAR</name>
<evidence type="ECO:0000256" key="1">
    <source>
        <dbReference type="SAM" id="MobiDB-lite"/>
    </source>
</evidence>
<dbReference type="EMBL" id="JANBPK010001585">
    <property type="protein sequence ID" value="KAJ2921527.1"/>
    <property type="molecule type" value="Genomic_DNA"/>
</dbReference>
<feature type="compositionally biased region" description="Basic and acidic residues" evidence="1">
    <location>
        <begin position="182"/>
        <end position="200"/>
    </location>
</feature>
<sequence>MQVGTPVPVGSLVDPPIIPVRNPSVIPNPPIHPNTPTDSPGQDANDPAPYDDAIFLGAHGELDKVFTQCQLEYLLLYKWQYKEAGNQTRKDLVATCADHLIDAIKETGKVLRKTEEKNVSKNVKAWFIQRCRKQHVKSIWETRWSSRQETGLDVSAGWDINDEMDLELLEDDSDGSEGGEGVQRERDWDEYDAEHSDKPTNKAMDVNRQKVTPFHFLQCAITAEMSKLSSKEKEKYEHLADEWSKQGPTSEERAKLAEKDLGRLTRKSADTLLKQMGAQVVFLVTYQDTSDTIQTSMVDFNGLYGHRSFKDQCTTVIKDSRIMKNFGYWAKDVTPKVDAHLPPTIRKHGKPLLPLSCNRDGHPILPDLTQCLDDEQEWTWYNRLIRTAVTIEYAWAAGTNPDKMNPLWSKFVPKDRIREFIDAEYIPDDLVGVFKDPSAAGKMENHAVLQYWLTHQREGKHLLCFSHYPTKSGKR</sequence>
<evidence type="ECO:0000313" key="2">
    <source>
        <dbReference type="EMBL" id="KAJ2921527.1"/>
    </source>
</evidence>
<feature type="region of interest" description="Disordered" evidence="1">
    <location>
        <begin position="170"/>
        <end position="200"/>
    </location>
</feature>
<evidence type="ECO:0000313" key="3">
    <source>
        <dbReference type="Proteomes" id="UP001140091"/>
    </source>
</evidence>
<accession>A0A9W8IS65</accession>
<comment type="caution">
    <text evidence="2">The sequence shown here is derived from an EMBL/GenBank/DDBJ whole genome shotgun (WGS) entry which is preliminary data.</text>
</comment>
<feature type="non-terminal residue" evidence="2">
    <location>
        <position position="475"/>
    </location>
</feature>
<keyword evidence="3" id="KW-1185">Reference proteome</keyword>
<dbReference type="OrthoDB" id="2947796at2759"/>
<organism evidence="2 3">
    <name type="scientific">Candolleomyces eurysporus</name>
    <dbReference type="NCBI Taxonomy" id="2828524"/>
    <lineage>
        <taxon>Eukaryota</taxon>
        <taxon>Fungi</taxon>
        <taxon>Dikarya</taxon>
        <taxon>Basidiomycota</taxon>
        <taxon>Agaricomycotina</taxon>
        <taxon>Agaricomycetes</taxon>
        <taxon>Agaricomycetidae</taxon>
        <taxon>Agaricales</taxon>
        <taxon>Agaricineae</taxon>
        <taxon>Psathyrellaceae</taxon>
        <taxon>Candolleomyces</taxon>
    </lineage>
</organism>
<gene>
    <name evidence="2" type="ORF">H1R20_g15567</name>
</gene>
<dbReference type="Proteomes" id="UP001140091">
    <property type="component" value="Unassembled WGS sequence"/>
</dbReference>
<reference evidence="2" key="1">
    <citation type="submission" date="2022-06" db="EMBL/GenBank/DDBJ databases">
        <title>Genome Sequence of Candolleomyces eurysporus.</title>
        <authorList>
            <person name="Buettner E."/>
        </authorList>
    </citation>
    <scope>NUCLEOTIDE SEQUENCE</scope>
    <source>
        <strain evidence="2">VTCC 930004</strain>
    </source>
</reference>
<protein>
    <submittedName>
        <fullName evidence="2">Uncharacterized protein</fullName>
    </submittedName>
</protein>